<protein>
    <submittedName>
        <fullName evidence="1">Uncharacterized protein</fullName>
    </submittedName>
</protein>
<gene>
    <name evidence="1" type="ORF">C1C91_05740</name>
</gene>
<dbReference type="Proteomes" id="UP000266778">
    <property type="component" value="Chromosome"/>
</dbReference>
<name>A0A3S5X0D2_AERCA</name>
<reference evidence="1" key="1">
    <citation type="journal article" date="2019" name="J Environ">
        <title>Genetic characterization and potential molecular dissemination mechanism of tet (31) gene in Aeromonas caviae from an oxytetracycline wastewater treatment system.</title>
        <authorList>
            <person name="Shi Y."/>
            <person name="Tian Z."/>
            <person name="Leclercq S.O."/>
            <person name="Zhang H."/>
            <person name="Yang M."/>
            <person name="Zhang Y."/>
        </authorList>
    </citation>
    <scope>NUCLEOTIDE SEQUENCE</scope>
    <source>
        <strain evidence="1">T25-39</strain>
    </source>
</reference>
<evidence type="ECO:0000313" key="1">
    <source>
        <dbReference type="EMBL" id="AXB04574.1"/>
    </source>
</evidence>
<dbReference type="EMBL" id="CP025706">
    <property type="protein sequence ID" value="AXB04574.1"/>
    <property type="molecule type" value="Genomic_DNA"/>
</dbReference>
<evidence type="ECO:0000313" key="2">
    <source>
        <dbReference type="Proteomes" id="UP000266778"/>
    </source>
</evidence>
<proteinExistence type="predicted"/>
<sequence length="80" mass="8955">MINRHDRLRRLEKAYAPHVLAGFRFIGHVEVAPDDARCGTHADIAIAGSPIGELLVYAATREGYVAQREALRRQFQLLEG</sequence>
<accession>A0A3S5X0D2</accession>
<dbReference type="AlphaFoldDB" id="A0A3S5X0D2"/>
<organism evidence="1 2">
    <name type="scientific">Aeromonas caviae</name>
    <name type="common">Aeromonas punctata</name>
    <dbReference type="NCBI Taxonomy" id="648"/>
    <lineage>
        <taxon>Bacteria</taxon>
        <taxon>Pseudomonadati</taxon>
        <taxon>Pseudomonadota</taxon>
        <taxon>Gammaproteobacteria</taxon>
        <taxon>Aeromonadales</taxon>
        <taxon>Aeromonadaceae</taxon>
        <taxon>Aeromonas</taxon>
    </lineage>
</organism>